<keyword evidence="2" id="KW-1185">Reference proteome</keyword>
<accession>F5SXD9</accession>
<dbReference type="Proteomes" id="UP000003544">
    <property type="component" value="Unassembled WGS sequence"/>
</dbReference>
<gene>
    <name evidence="1" type="ORF">MAMP_02065</name>
</gene>
<comment type="caution">
    <text evidence="1">The sequence shown here is derived from an EMBL/GenBank/DDBJ whole genome shotgun (WGS) entry which is preliminary data.</text>
</comment>
<evidence type="ECO:0000313" key="1">
    <source>
        <dbReference type="EMBL" id="EGL55071.1"/>
    </source>
</evidence>
<reference evidence="1 2" key="1">
    <citation type="journal article" date="2011" name="J. Bacteriol.">
        <title>Draft genome sequence of Methylophaga aminisulfidivorans MP T.</title>
        <authorList>
            <person name="Han G.H."/>
            <person name="Kim W."/>
            <person name="Chun J."/>
            <person name="Kim S.W."/>
        </authorList>
    </citation>
    <scope>NUCLEOTIDE SEQUENCE [LARGE SCALE GENOMIC DNA]</scope>
    <source>
        <strain evidence="2">MP(T)</strain>
    </source>
</reference>
<dbReference type="AlphaFoldDB" id="F5SXD9"/>
<evidence type="ECO:0000313" key="2">
    <source>
        <dbReference type="Proteomes" id="UP000003544"/>
    </source>
</evidence>
<sequence>MKKIKEDKNEKYHLDASCDFLPACVTLAGDYQSFVFVISFQNY</sequence>
<protein>
    <submittedName>
        <fullName evidence="1">Uncharacterized protein</fullName>
    </submittedName>
</protein>
<name>F5SXD9_9GAMM</name>
<proteinExistence type="predicted"/>
<dbReference type="RefSeq" id="WP_007144957.1">
    <property type="nucleotide sequence ID" value="NZ_AFIG01000001.1"/>
</dbReference>
<dbReference type="STRING" id="1026882.MAMP_02065"/>
<dbReference type="EMBL" id="AFIG01000001">
    <property type="protein sequence ID" value="EGL55071.1"/>
    <property type="molecule type" value="Genomic_DNA"/>
</dbReference>
<organism evidence="1 2">
    <name type="scientific">Methylophaga aminisulfidivorans MP</name>
    <dbReference type="NCBI Taxonomy" id="1026882"/>
    <lineage>
        <taxon>Bacteria</taxon>
        <taxon>Pseudomonadati</taxon>
        <taxon>Pseudomonadota</taxon>
        <taxon>Gammaproteobacteria</taxon>
        <taxon>Thiotrichales</taxon>
        <taxon>Piscirickettsiaceae</taxon>
        <taxon>Methylophaga</taxon>
    </lineage>
</organism>